<dbReference type="InterPro" id="IPR013087">
    <property type="entry name" value="Znf_C2H2_type"/>
</dbReference>
<evidence type="ECO:0000256" key="4">
    <source>
        <dbReference type="PROSITE-ProRule" id="PRU00042"/>
    </source>
</evidence>
<dbReference type="EMBL" id="PDUG01000003">
    <property type="protein sequence ID" value="PIC43035.1"/>
    <property type="molecule type" value="Genomic_DNA"/>
</dbReference>
<proteinExistence type="predicted"/>
<evidence type="ECO:0000256" key="2">
    <source>
        <dbReference type="ARBA" id="ARBA00022771"/>
    </source>
</evidence>
<evidence type="ECO:0000256" key="1">
    <source>
        <dbReference type="ARBA" id="ARBA00022723"/>
    </source>
</evidence>
<dbReference type="PANTHER" id="PTHR46451:SF1">
    <property type="entry name" value="RAS-RESPONSIVE ELEMENT-BINDING PROTEIN 1"/>
    <property type="match status" value="1"/>
</dbReference>
<feature type="compositionally biased region" description="Acidic residues" evidence="5">
    <location>
        <begin position="61"/>
        <end position="70"/>
    </location>
</feature>
<dbReference type="FunFam" id="3.30.160.60:FF:001755">
    <property type="entry name" value="Zinc finger protein 989"/>
    <property type="match status" value="1"/>
</dbReference>
<feature type="compositionally biased region" description="Acidic residues" evidence="5">
    <location>
        <begin position="175"/>
        <end position="196"/>
    </location>
</feature>
<feature type="domain" description="C2H2-type" evidence="6">
    <location>
        <begin position="249"/>
        <end position="276"/>
    </location>
</feature>
<dbReference type="GO" id="GO:0001228">
    <property type="term" value="F:DNA-binding transcription activator activity, RNA polymerase II-specific"/>
    <property type="evidence" value="ECO:0007669"/>
    <property type="project" value="TreeGrafter"/>
</dbReference>
<dbReference type="Gene3D" id="3.30.160.60">
    <property type="entry name" value="Classic Zinc Finger"/>
    <property type="match status" value="2"/>
</dbReference>
<keyword evidence="2 4" id="KW-0863">Zinc-finger</keyword>
<reference evidence="8" key="1">
    <citation type="submission" date="2017-10" db="EMBL/GenBank/DDBJ databases">
        <title>Rapid genome shrinkage in a self-fertile nematode reveals novel sperm competition proteins.</title>
        <authorList>
            <person name="Yin D."/>
            <person name="Schwarz E.M."/>
            <person name="Thomas C.G."/>
            <person name="Felde R.L."/>
            <person name="Korf I.F."/>
            <person name="Cutter A.D."/>
            <person name="Schartner C.M."/>
            <person name="Ralston E.J."/>
            <person name="Meyer B.J."/>
            <person name="Haag E.S."/>
        </authorList>
    </citation>
    <scope>NUCLEOTIDE SEQUENCE [LARGE SCALE GENOMIC DNA]</scope>
    <source>
        <strain evidence="8">JU1422</strain>
    </source>
</reference>
<dbReference type="GO" id="GO:0008270">
    <property type="term" value="F:zinc ion binding"/>
    <property type="evidence" value="ECO:0007669"/>
    <property type="project" value="UniProtKB-KW"/>
</dbReference>
<evidence type="ECO:0000259" key="6">
    <source>
        <dbReference type="PROSITE" id="PS50157"/>
    </source>
</evidence>
<dbReference type="OrthoDB" id="8113227at2759"/>
<keyword evidence="3" id="KW-0862">Zinc</keyword>
<sequence length="392" mass="44970">MRRSKTDEERSWTSVTRHFLCNECKKYFRNKREYYWHTEDCLFEAFEREVALSNSRVVEEDIDDNEEDWDAQASTSEPHPLEPKKIQKSINSVKFETTPPVKNTTLIKQSTISTPSNLVQPQRNADEVIAGPRGSKVIVSVEPQTEIAYQSDDEDCEPPVLVSQVGPNVEKNQIDEEDADNNDNEVEAESDFEDESTPIPYIPSGKVIGALSNPDDGTKPKMECPTCGLVLYRHNFAAHFRIHTGEQPYGCDYCGKRFRTTSSLKVHKRAHTGEKPYPCPNCDYRTITKRNLDRHIVNHHIRNAVIKGPIMRKSRTTPRYHPEGNIETMPSRMKYDTEKDSLSASIANQRNVRIDREDHSYLAENPDSDSLSRRNICDDLIEEDDDDGTIYE</sequence>
<evidence type="ECO:0000313" key="7">
    <source>
        <dbReference type="EMBL" id="PIC43035.1"/>
    </source>
</evidence>
<dbReference type="Pfam" id="PF00096">
    <property type="entry name" value="zf-C2H2"/>
    <property type="match status" value="1"/>
</dbReference>
<keyword evidence="8" id="KW-1185">Reference proteome</keyword>
<evidence type="ECO:0000256" key="3">
    <source>
        <dbReference type="ARBA" id="ARBA00022833"/>
    </source>
</evidence>
<dbReference type="InterPro" id="IPR052795">
    <property type="entry name" value="RREB1"/>
</dbReference>
<dbReference type="SMART" id="SM00355">
    <property type="entry name" value="ZnF_C2H2"/>
    <property type="match status" value="4"/>
</dbReference>
<gene>
    <name evidence="7" type="primary">Cni-Y56A3A.28</name>
    <name evidence="7" type="synonym">Cnig_chr_III.g9922</name>
    <name evidence="7" type="ORF">B9Z55_009922</name>
</gene>
<dbReference type="FunFam" id="3.30.160.60:FF:002343">
    <property type="entry name" value="Zinc finger protein 33A"/>
    <property type="match status" value="1"/>
</dbReference>
<dbReference type="AlphaFoldDB" id="A0A2G5UTY1"/>
<dbReference type="Pfam" id="PF13909">
    <property type="entry name" value="zf-H2C2_5"/>
    <property type="match status" value="1"/>
</dbReference>
<protein>
    <recommendedName>
        <fullName evidence="6">C2H2-type domain-containing protein</fullName>
    </recommendedName>
</protein>
<evidence type="ECO:0000256" key="5">
    <source>
        <dbReference type="SAM" id="MobiDB-lite"/>
    </source>
</evidence>
<dbReference type="Proteomes" id="UP000230233">
    <property type="component" value="Chromosome III"/>
</dbReference>
<dbReference type="PANTHER" id="PTHR46451">
    <property type="entry name" value="RAS-RESPONSIVE ELEMENT-BINDING PROTEIN 1"/>
    <property type="match status" value="1"/>
</dbReference>
<dbReference type="PROSITE" id="PS50157">
    <property type="entry name" value="ZINC_FINGER_C2H2_2"/>
    <property type="match status" value="1"/>
</dbReference>
<evidence type="ECO:0000313" key="8">
    <source>
        <dbReference type="Proteomes" id="UP000230233"/>
    </source>
</evidence>
<feature type="region of interest" description="Disordered" evidence="5">
    <location>
        <begin position="61"/>
        <end position="83"/>
    </location>
</feature>
<dbReference type="GO" id="GO:0005634">
    <property type="term" value="C:nucleus"/>
    <property type="evidence" value="ECO:0007669"/>
    <property type="project" value="TreeGrafter"/>
</dbReference>
<dbReference type="InterPro" id="IPR036236">
    <property type="entry name" value="Znf_C2H2_sf"/>
</dbReference>
<comment type="caution">
    <text evidence="7">The sequence shown here is derived from an EMBL/GenBank/DDBJ whole genome shotgun (WGS) entry which is preliminary data.</text>
</comment>
<dbReference type="SUPFAM" id="SSF57667">
    <property type="entry name" value="beta-beta-alpha zinc fingers"/>
    <property type="match status" value="2"/>
</dbReference>
<keyword evidence="1" id="KW-0479">Metal-binding</keyword>
<dbReference type="PROSITE" id="PS00028">
    <property type="entry name" value="ZINC_FINGER_C2H2_1"/>
    <property type="match status" value="1"/>
</dbReference>
<dbReference type="GO" id="GO:0000978">
    <property type="term" value="F:RNA polymerase II cis-regulatory region sequence-specific DNA binding"/>
    <property type="evidence" value="ECO:0007669"/>
    <property type="project" value="TreeGrafter"/>
</dbReference>
<organism evidence="7 8">
    <name type="scientific">Caenorhabditis nigoni</name>
    <dbReference type="NCBI Taxonomy" id="1611254"/>
    <lineage>
        <taxon>Eukaryota</taxon>
        <taxon>Metazoa</taxon>
        <taxon>Ecdysozoa</taxon>
        <taxon>Nematoda</taxon>
        <taxon>Chromadorea</taxon>
        <taxon>Rhabditida</taxon>
        <taxon>Rhabditina</taxon>
        <taxon>Rhabditomorpha</taxon>
        <taxon>Rhabditoidea</taxon>
        <taxon>Rhabditidae</taxon>
        <taxon>Peloderinae</taxon>
        <taxon>Caenorhabditis</taxon>
    </lineage>
</organism>
<name>A0A2G5UTY1_9PELO</name>
<feature type="region of interest" description="Disordered" evidence="5">
    <location>
        <begin position="168"/>
        <end position="199"/>
    </location>
</feature>
<dbReference type="STRING" id="1611254.A0A2G5UTY1"/>
<accession>A0A2G5UTY1</accession>